<keyword evidence="5" id="KW-1185">Reference proteome</keyword>
<accession>A0A3D9IXA0</accession>
<dbReference type="Gene3D" id="2.60.40.1120">
    <property type="entry name" value="Carboxypeptidase-like, regulatory domain"/>
    <property type="match status" value="13"/>
</dbReference>
<organism evidence="4 5">
    <name type="scientific">Cohnella lupini</name>
    <dbReference type="NCBI Taxonomy" id="1294267"/>
    <lineage>
        <taxon>Bacteria</taxon>
        <taxon>Bacillati</taxon>
        <taxon>Bacillota</taxon>
        <taxon>Bacilli</taxon>
        <taxon>Bacillales</taxon>
        <taxon>Paenibacillaceae</taxon>
        <taxon>Cohnella</taxon>
    </lineage>
</organism>
<keyword evidence="4" id="KW-0645">Protease</keyword>
<dbReference type="PANTHER" id="PTHR36108">
    <property type="entry name" value="COLOSSIN-B-RELATED"/>
    <property type="match status" value="1"/>
</dbReference>
<dbReference type="GO" id="GO:0004180">
    <property type="term" value="F:carboxypeptidase activity"/>
    <property type="evidence" value="ECO:0007669"/>
    <property type="project" value="UniProtKB-KW"/>
</dbReference>
<dbReference type="PANTHER" id="PTHR36108:SF13">
    <property type="entry name" value="COLOSSIN-B-RELATED"/>
    <property type="match status" value="1"/>
</dbReference>
<dbReference type="OrthoDB" id="176752at2"/>
<gene>
    <name evidence="4" type="ORF">DFP95_101736</name>
</gene>
<evidence type="ECO:0000313" key="4">
    <source>
        <dbReference type="EMBL" id="RED66237.1"/>
    </source>
</evidence>
<keyword evidence="4" id="KW-0121">Carboxypeptidase</keyword>
<dbReference type="AlphaFoldDB" id="A0A3D9IXA0"/>
<dbReference type="GO" id="GO:0030246">
    <property type="term" value="F:carbohydrate binding"/>
    <property type="evidence" value="ECO:0007669"/>
    <property type="project" value="InterPro"/>
</dbReference>
<dbReference type="EMBL" id="QRDY01000001">
    <property type="protein sequence ID" value="RED66237.1"/>
    <property type="molecule type" value="Genomic_DNA"/>
</dbReference>
<sequence>MANYSLQSLPPDQYNINFVSGGYSSRTLGLTIRSDIQSVLQVALSKLAGTVSGTLFTQAGIAIAGGTVRIYTDSTIVGFITTDQNGFFTFPSISPGTYSAIGTALGFQNKLLGAIVNPGLTTAVDFRLVPNPGRLTGTVTSTSNQPIPGAVITVRADNAQGPVVFKAIADSDGRYLVPNVAAPGNYTFVAAAPGFQSNFCGTSIESDITKNCDIILEPNPGTVTGLITNAQSGEALTAEAIEVRILNLFGVIVGSVFTDQSGRYLTPGLAPGSYGIVVTNSGFQTGIASAIVKSDEPLSVDIALLPEPGSLNGFIADAITALPIPGANVQVLAEDGTLIGRSITDLQGGFLVTGLPPGNYTVVAAASLYRTGLNGAVVLSNISTTVPLALTANPGSIRGNIEPSVFGIVIQLYNANHTFIATVASNPQEGFLFPNLAPGNYSLSAIAPGFAEGRTGVRVTAEKETSAFITMLPNPATITGTITGEDTEPIVNATVRVTDINDSLLGIGSTNAFGNYSIGNLRPGNQAVMVSAPRFGNINGGITLAPGGTVTGVNFALTPNPGSITGQIMNLSTGEVISGASVVLRASDVTGLQVKNTTSSPFGNFVLSDLAPGPYVLLAAAEGFASHQIGVVVLSEQSVRADVSLDLTLGNVNGTVTTDTFAPISVNVQIKVLTRAGLIITTLIANQDGTFTLDNLLPGNYILSASADGFITTVTSVQVIGGQNAQAVIRLPASPASINGRVLNTVTRIGLQGSLVTVKNTVGIILGRGFSDSSGFFAIEGLPSGSLYLTALSDKFGASSIGVLMTAGNTTTTELELTPNPGFISGFVTSFPDGSPISGAAIQIINESKGIVTTVLSNNQGFYLSPGLTPGNYTTVAQANDFSSERGGFLILSDQTVSTSFTLTSLPAQISGTVSQLESNLPLIGATIELREANTFGDPLIRAITGANGSYVLDGIPLGNYTLTGQLTGYQSMITSTAVTQAGQRQAINFELQLNPASIVIIPTDSTGRPVSGATVRVVDTTSVTVQEGQSDARGVFLATGLSQEEYTVVSTASVLANGDEELFLTNSVQKQITVVLPSNPGQVTGQVLEEQSIRPIAGAIVQVLSLNLIPIFVSASDGTGNYTIKGLDGGSFIVAVSARSFGSDSRAFNITTGGTAEVNLSLSPVPGNLAGTVRDERLVPIYRVLVQVFNASDLLLRQVITNFTGQYGVSGLDPGNYRVQFAYPGKQTQQRTPLIVSFETTILDVIMPDEQEE</sequence>
<dbReference type="Pfam" id="PF13620">
    <property type="entry name" value="CarboxypepD_reg"/>
    <property type="match status" value="11"/>
</dbReference>
<dbReference type="RefSeq" id="WP_115991172.1">
    <property type="nucleotide sequence ID" value="NZ_QRDY01000001.1"/>
</dbReference>
<evidence type="ECO:0000256" key="3">
    <source>
        <dbReference type="ARBA" id="ARBA00022729"/>
    </source>
</evidence>
<name>A0A3D9IXA0_9BACL</name>
<keyword evidence="3" id="KW-0732">Signal</keyword>
<evidence type="ECO:0000256" key="2">
    <source>
        <dbReference type="ARBA" id="ARBA00022525"/>
    </source>
</evidence>
<dbReference type="SUPFAM" id="SSF49478">
    <property type="entry name" value="Cna protein B-type domain"/>
    <property type="match status" value="3"/>
</dbReference>
<dbReference type="InterPro" id="IPR013784">
    <property type="entry name" value="Carb-bd-like_fold"/>
</dbReference>
<protein>
    <submittedName>
        <fullName evidence="4">Carboxypeptidase family protein</fullName>
    </submittedName>
</protein>
<keyword evidence="2" id="KW-0964">Secreted</keyword>
<evidence type="ECO:0000313" key="5">
    <source>
        <dbReference type="Proteomes" id="UP000256869"/>
    </source>
</evidence>
<dbReference type="SUPFAM" id="SSF49452">
    <property type="entry name" value="Starch-binding domain-like"/>
    <property type="match status" value="7"/>
</dbReference>
<comment type="caution">
    <text evidence="4">The sequence shown here is derived from an EMBL/GenBank/DDBJ whole genome shotgun (WGS) entry which is preliminary data.</text>
</comment>
<dbReference type="Proteomes" id="UP000256869">
    <property type="component" value="Unassembled WGS sequence"/>
</dbReference>
<reference evidence="4 5" key="1">
    <citation type="submission" date="2018-07" db="EMBL/GenBank/DDBJ databases">
        <title>Genomic Encyclopedia of Type Strains, Phase III (KMG-III): the genomes of soil and plant-associated and newly described type strains.</title>
        <authorList>
            <person name="Whitman W."/>
        </authorList>
    </citation>
    <scope>NUCLEOTIDE SEQUENCE [LARGE SCALE GENOMIC DNA]</scope>
    <source>
        <strain evidence="4 5">CECT 8236</strain>
    </source>
</reference>
<dbReference type="InterPro" id="IPR008969">
    <property type="entry name" value="CarboxyPept-like_regulatory"/>
</dbReference>
<keyword evidence="4" id="KW-0378">Hydrolase</keyword>
<dbReference type="SUPFAM" id="SSF49464">
    <property type="entry name" value="Carboxypeptidase regulatory domain-like"/>
    <property type="match status" value="4"/>
</dbReference>
<comment type="similarity">
    <text evidence="1">Belongs to the serine-aspartate repeat-containing protein (SDr) family.</text>
</comment>
<proteinExistence type="inferred from homology"/>
<evidence type="ECO:0000256" key="1">
    <source>
        <dbReference type="ARBA" id="ARBA00007257"/>
    </source>
</evidence>